<sequence>MAEAFRRDPSDERRIVGRLDDVERAVVVDLMHQTSVLLSDGSDDAPDAPRVTDEDELFAALGRSMRAREAPRDPALRRLLPDGVKDDDGAAAEFRRLTEASLRDRKLRNLATAMTAFERAGANVDLARTMSVGEPRDVVLDEAEARATMMALTDVRLVLAERLGVRTDADADALVEQVERGQVPSDEEQLMAAYYDFLTWLAESVTLAVMREA</sequence>
<protein>
    <submittedName>
        <fullName evidence="1">Uncharacterized protein</fullName>
    </submittedName>
</protein>
<dbReference type="Pfam" id="PF09438">
    <property type="entry name" value="DUF2017"/>
    <property type="match status" value="1"/>
</dbReference>
<dbReference type="AlphaFoldDB" id="A0A075JHD6"/>
<dbReference type="eggNOG" id="ENOG5032Z6K">
    <property type="taxonomic scope" value="Bacteria"/>
</dbReference>
<evidence type="ECO:0000313" key="1">
    <source>
        <dbReference type="EMBL" id="AIF41210.1"/>
    </source>
</evidence>
<dbReference type="GeneID" id="41841446"/>
<organism evidence="1 2">
    <name type="scientific">Dermacoccus nishinomiyaensis</name>
    <dbReference type="NCBI Taxonomy" id="1274"/>
    <lineage>
        <taxon>Bacteria</taxon>
        <taxon>Bacillati</taxon>
        <taxon>Actinomycetota</taxon>
        <taxon>Actinomycetes</taxon>
        <taxon>Micrococcales</taxon>
        <taxon>Dermacoccaceae</taxon>
        <taxon>Dermacoccus</taxon>
    </lineage>
</organism>
<dbReference type="RefSeq" id="WP_038568874.1">
    <property type="nucleotide sequence ID" value="NZ_CP008889.1"/>
</dbReference>
<gene>
    <name evidence="1" type="ORF">HX89_09905</name>
</gene>
<reference evidence="1 2" key="1">
    <citation type="submission" date="2014-07" db="EMBL/GenBank/DDBJ databases">
        <title>Genome Sequencing of Dermacoccus nishinomiyaensis.</title>
        <authorList>
            <person name="Hong K.W."/>
            <person name="Chan K.G."/>
        </authorList>
    </citation>
    <scope>NUCLEOTIDE SEQUENCE [LARGE SCALE GENOMIC DNA]</scope>
    <source>
        <strain evidence="1 2">M25</strain>
    </source>
</reference>
<keyword evidence="2" id="KW-1185">Reference proteome</keyword>
<proteinExistence type="predicted"/>
<dbReference type="OrthoDB" id="3268479at2"/>
<dbReference type="KEGG" id="dni:HX89_09905"/>
<accession>A0A075JHD6</accession>
<evidence type="ECO:0000313" key="2">
    <source>
        <dbReference type="Proteomes" id="UP000027986"/>
    </source>
</evidence>
<dbReference type="InterPro" id="IPR018561">
    <property type="entry name" value="AosR"/>
</dbReference>
<name>A0A075JHD6_9MICO</name>
<dbReference type="HOGENOM" id="CLU_087287_2_0_11"/>
<dbReference type="Proteomes" id="UP000027986">
    <property type="component" value="Chromosome"/>
</dbReference>
<dbReference type="EMBL" id="CP008889">
    <property type="protein sequence ID" value="AIF41210.1"/>
    <property type="molecule type" value="Genomic_DNA"/>
</dbReference>